<comment type="similarity">
    <text evidence="1 2">Belongs to the small heat shock protein (HSP20) family.</text>
</comment>
<proteinExistence type="inferred from homology"/>
<evidence type="ECO:0000313" key="5">
    <source>
        <dbReference type="Ensembl" id="ENSSORP00005018770.1"/>
    </source>
</evidence>
<organism evidence="5 6">
    <name type="scientific">Sphaeramia orbicularis</name>
    <name type="common">orbiculate cardinalfish</name>
    <dbReference type="NCBI Taxonomy" id="375764"/>
    <lineage>
        <taxon>Eukaryota</taxon>
        <taxon>Metazoa</taxon>
        <taxon>Chordata</taxon>
        <taxon>Craniata</taxon>
        <taxon>Vertebrata</taxon>
        <taxon>Euteleostomi</taxon>
        <taxon>Actinopterygii</taxon>
        <taxon>Neopterygii</taxon>
        <taxon>Teleostei</taxon>
        <taxon>Neoteleostei</taxon>
        <taxon>Acanthomorphata</taxon>
        <taxon>Gobiaria</taxon>
        <taxon>Kurtiformes</taxon>
        <taxon>Apogonoidei</taxon>
        <taxon>Apogonidae</taxon>
        <taxon>Apogoninae</taxon>
        <taxon>Sphaeramia</taxon>
    </lineage>
</organism>
<dbReference type="PROSITE" id="PS01031">
    <property type="entry name" value="SHSP"/>
    <property type="match status" value="1"/>
</dbReference>
<keyword evidence="6" id="KW-1185">Reference proteome</keyword>
<dbReference type="InterPro" id="IPR008978">
    <property type="entry name" value="HSP20-like_chaperone"/>
</dbReference>
<keyword evidence="3" id="KW-0812">Transmembrane</keyword>
<dbReference type="Ensembl" id="ENSSORT00005019319.1">
    <property type="protein sequence ID" value="ENSSORP00005018770.1"/>
    <property type="gene ID" value="ENSSORG00005009239.1"/>
</dbReference>
<dbReference type="InterPro" id="IPR002068">
    <property type="entry name" value="A-crystallin/Hsp20_dom"/>
</dbReference>
<dbReference type="GO" id="GO:0005737">
    <property type="term" value="C:cytoplasm"/>
    <property type="evidence" value="ECO:0007669"/>
    <property type="project" value="TreeGrafter"/>
</dbReference>
<keyword evidence="3" id="KW-1133">Transmembrane helix</keyword>
<evidence type="ECO:0000256" key="1">
    <source>
        <dbReference type="PROSITE-ProRule" id="PRU00285"/>
    </source>
</evidence>
<dbReference type="PANTHER" id="PTHR46907:SF2">
    <property type="entry name" value="HEAT SHOCK PROTEIN BETA-7"/>
    <property type="match status" value="1"/>
</dbReference>
<feature type="transmembrane region" description="Helical" evidence="3">
    <location>
        <begin position="12"/>
        <end position="29"/>
    </location>
</feature>
<dbReference type="Proteomes" id="UP000472271">
    <property type="component" value="Chromosome 5"/>
</dbReference>
<evidence type="ECO:0000256" key="3">
    <source>
        <dbReference type="SAM" id="Phobius"/>
    </source>
</evidence>
<dbReference type="SUPFAM" id="SSF49764">
    <property type="entry name" value="HSP20-like chaperones"/>
    <property type="match status" value="1"/>
</dbReference>
<dbReference type="Gene3D" id="2.60.40.790">
    <property type="match status" value="1"/>
</dbReference>
<reference evidence="5" key="1">
    <citation type="submission" date="2019-06" db="EMBL/GenBank/DDBJ databases">
        <authorList>
            <consortium name="Wellcome Sanger Institute Data Sharing"/>
        </authorList>
    </citation>
    <scope>NUCLEOTIDE SEQUENCE [LARGE SCALE GENOMIC DNA]</scope>
</reference>
<dbReference type="InParanoid" id="A0A672ZNH2"/>
<dbReference type="PANTHER" id="PTHR46907">
    <property type="entry name" value="HEAT SHOCK PROTEIN BETA-7-RELATED"/>
    <property type="match status" value="1"/>
</dbReference>
<evidence type="ECO:0000259" key="4">
    <source>
        <dbReference type="PROSITE" id="PS01031"/>
    </source>
</evidence>
<dbReference type="AlphaFoldDB" id="A0A672ZNH2"/>
<accession>A0A672ZNH2</accession>
<feature type="domain" description="SHSP" evidence="4">
    <location>
        <begin position="50"/>
        <end position="154"/>
    </location>
</feature>
<dbReference type="Pfam" id="PF00011">
    <property type="entry name" value="HSP20"/>
    <property type="match status" value="1"/>
</dbReference>
<name>A0A672ZNH2_9TELE</name>
<protein>
    <recommendedName>
        <fullName evidence="4">SHSP domain-containing protein</fullName>
    </recommendedName>
</protein>
<evidence type="ECO:0000256" key="2">
    <source>
        <dbReference type="RuleBase" id="RU003616"/>
    </source>
</evidence>
<sequence>MDNSLTRVLTHLISIVCVIFSGIIQTLIPKAPQRSVVYKTVIQDDAHTPDEMEGQYSQLEWKKVLGDIFQFAVDVSEFSPEDVIITSTNNLIEVHAEKIGPDGTVANTFSHRCKLPVDVDPISVTLNMESSGILTVRAHRVAHVSIVTYIHIFS</sequence>
<evidence type="ECO:0000313" key="6">
    <source>
        <dbReference type="Proteomes" id="UP000472271"/>
    </source>
</evidence>
<keyword evidence="3" id="KW-0472">Membrane</keyword>
<dbReference type="GO" id="GO:0005634">
    <property type="term" value="C:nucleus"/>
    <property type="evidence" value="ECO:0007669"/>
    <property type="project" value="TreeGrafter"/>
</dbReference>
<reference evidence="5" key="3">
    <citation type="submission" date="2025-09" db="UniProtKB">
        <authorList>
            <consortium name="Ensembl"/>
        </authorList>
    </citation>
    <scope>IDENTIFICATION</scope>
</reference>
<reference evidence="5" key="2">
    <citation type="submission" date="2025-08" db="UniProtKB">
        <authorList>
            <consortium name="Ensembl"/>
        </authorList>
    </citation>
    <scope>IDENTIFICATION</scope>
</reference>